<dbReference type="InterPro" id="IPR011989">
    <property type="entry name" value="ARM-like"/>
</dbReference>
<gene>
    <name evidence="1" type="ORF">NC653_040472</name>
</gene>
<dbReference type="EMBL" id="JAQIZT010000019">
    <property type="protein sequence ID" value="KAJ6951111.1"/>
    <property type="molecule type" value="Genomic_DNA"/>
</dbReference>
<dbReference type="AlphaFoldDB" id="A0AAD6L679"/>
<organism evidence="1 2">
    <name type="scientific">Populus alba x Populus x berolinensis</name>
    <dbReference type="NCBI Taxonomy" id="444605"/>
    <lineage>
        <taxon>Eukaryota</taxon>
        <taxon>Viridiplantae</taxon>
        <taxon>Streptophyta</taxon>
        <taxon>Embryophyta</taxon>
        <taxon>Tracheophyta</taxon>
        <taxon>Spermatophyta</taxon>
        <taxon>Magnoliopsida</taxon>
        <taxon>eudicotyledons</taxon>
        <taxon>Gunneridae</taxon>
        <taxon>Pentapetalae</taxon>
        <taxon>rosids</taxon>
        <taxon>fabids</taxon>
        <taxon>Malpighiales</taxon>
        <taxon>Salicaceae</taxon>
        <taxon>Saliceae</taxon>
        <taxon>Populus</taxon>
    </lineage>
</organism>
<sequence length="261" mass="28815">MRSSSSGAIRPLLTERPEIVHPAEAAALTTPEKSCPLWERAPPPFTFFPDVVCQELILFWCPWPLLYAHLATTRCSDLVFCQEQEQSEGYICSKVVKPAQLENKKLRAETERVKAEDFDAEEGEPLEEEDELFDQDKLTVQGKDKTSEERRIAICIFDEHYNMVPMSLSCKKPAINDENPDVRQAAVYGIGICAGLGGSGSVTCWSGGHVMVLSGKRQRPVQVPTASASNVIVSWGCCCLCSASKCCVLNFLSSVWFSICG</sequence>
<accession>A0AAD6L679</accession>
<reference evidence="1" key="1">
    <citation type="journal article" date="2023" name="Mol. Ecol. Resour.">
        <title>Chromosome-level genome assembly of a triploid poplar Populus alba 'Berolinensis'.</title>
        <authorList>
            <person name="Chen S."/>
            <person name="Yu Y."/>
            <person name="Wang X."/>
            <person name="Wang S."/>
            <person name="Zhang T."/>
            <person name="Zhou Y."/>
            <person name="He R."/>
            <person name="Meng N."/>
            <person name="Wang Y."/>
            <person name="Liu W."/>
            <person name="Liu Z."/>
            <person name="Liu J."/>
            <person name="Guo Q."/>
            <person name="Huang H."/>
            <person name="Sederoff R.R."/>
            <person name="Wang G."/>
            <person name="Qu G."/>
            <person name="Chen S."/>
        </authorList>
    </citation>
    <scope>NUCLEOTIDE SEQUENCE</scope>
    <source>
        <strain evidence="1">SC-2020</strain>
    </source>
</reference>
<name>A0AAD6L679_9ROSI</name>
<evidence type="ECO:0000313" key="1">
    <source>
        <dbReference type="EMBL" id="KAJ6951111.1"/>
    </source>
</evidence>
<protein>
    <submittedName>
        <fullName evidence="1">Uncharacterized protein</fullName>
    </submittedName>
</protein>
<comment type="caution">
    <text evidence="1">The sequence shown here is derived from an EMBL/GenBank/DDBJ whole genome shotgun (WGS) entry which is preliminary data.</text>
</comment>
<proteinExistence type="predicted"/>
<dbReference type="Proteomes" id="UP001164929">
    <property type="component" value="Chromosome 19"/>
</dbReference>
<evidence type="ECO:0000313" key="2">
    <source>
        <dbReference type="Proteomes" id="UP001164929"/>
    </source>
</evidence>
<dbReference type="Gene3D" id="1.25.10.10">
    <property type="entry name" value="Leucine-rich Repeat Variant"/>
    <property type="match status" value="1"/>
</dbReference>
<keyword evidence="2" id="KW-1185">Reference proteome</keyword>